<feature type="chain" id="PRO_5008898565" evidence="1">
    <location>
        <begin position="20"/>
        <end position="977"/>
    </location>
</feature>
<evidence type="ECO:0000256" key="1">
    <source>
        <dbReference type="SAM" id="SignalP"/>
    </source>
</evidence>
<accession>A0A1D1VLC0</accession>
<dbReference type="EMBL" id="BDGG01000005">
    <property type="protein sequence ID" value="GAU99278.1"/>
    <property type="molecule type" value="Genomic_DNA"/>
</dbReference>
<sequence length="977" mass="109306">MAIFGRIASFVMCITLIGASHRDYTLYYLDRLYKSGEFHEEQPRNYAVNLNYQLQCGWEGFSAQLDTINSAPQSSLYLLEENYTMQCRPSRSSKDSSLGSRAMTIDELYDLNANMNIMAFLENGSSFHNFTMVFNNGTWQYPVNRSSLGNAKGSIALPWQVTVYASIKNPTHDDNMYYVERFTIVDNYSDSYLRSSWGNISSGMEMLPRFILADPTSDYRPSVFTRSNPCNPQVKLIIAPDPTRFLRVYIGILYSADAQPGQVRWYSQDLEYFNRSTDDPSMVTQCTISAAQSFVRHVVIKTTFCGTYVSSALFEDFETDAISGEETENEAPRSRVTFKRADDLETYEPTLSGFSVWCSLREVTDKTGRLDKAVGSHDWVSLTQGPAKEWIAVRDPFASSEQNNVTVKLPQLYDNSSIGNFNPNDAYRRRWVGLLQLAAVPEYQSKFSLTYLDSQTGFHYSLYSAVAQGILGIRQGYVFKRRFAELQAGIPYGWPIGMFRYSVGASYEIKRIVMNPVTRDMYMVSDQTIWLVSSDGRATKLLINLKKWNIDFSVMDLSFSKNGVMMYVITGDIFGGVPGPTLRGLSYFGSFAPLTNATSAVWKYTNGILIDNSDAVTDIQLSNAVTSEDLFSRIDDTAVTTSGIDGDPSVFRFCPLPFTSKVFLLLQPVMGSSYYTPAIYEDDRAKTLSVSPVAASTIFSKGTIQSYDPLYLVKAGGVIRYGYLQVRAKTAFLRSADGNYTISIWKDQSNPDFSAVNVTGDDPLKKSKVSVLAEKFDESAGTWLRISFVYTEGVAVMRTPADLIRGGNWTFLPSQWRIADFSADRFVIEDSGACPFVLVTSLVNPDMHLDAGDIFAVEVALMPNTKALFPFASGQLQNQMGNPWRIHVRSELMGNVFVGWRLLYQIEELGSRLHPDLAITPLSFRAEVPAAGCKDDSISQLTIISGCRRELAIIPVRQDPTIPQIILVSVAAQYLHA</sequence>
<comment type="caution">
    <text evidence="2">The sequence shown here is derived from an EMBL/GenBank/DDBJ whole genome shotgun (WGS) entry which is preliminary data.</text>
</comment>
<dbReference type="AlphaFoldDB" id="A0A1D1VLC0"/>
<evidence type="ECO:0000313" key="3">
    <source>
        <dbReference type="Proteomes" id="UP000186922"/>
    </source>
</evidence>
<proteinExistence type="predicted"/>
<dbReference type="Proteomes" id="UP000186922">
    <property type="component" value="Unassembled WGS sequence"/>
</dbReference>
<keyword evidence="3" id="KW-1185">Reference proteome</keyword>
<protein>
    <submittedName>
        <fullName evidence="2">Uncharacterized protein</fullName>
    </submittedName>
</protein>
<name>A0A1D1VLC0_RAMVA</name>
<feature type="signal peptide" evidence="1">
    <location>
        <begin position="1"/>
        <end position="19"/>
    </location>
</feature>
<keyword evidence="1" id="KW-0732">Signal</keyword>
<gene>
    <name evidence="2" type="primary">RvY_10304-1</name>
    <name evidence="2" type="synonym">RvY_10304.1</name>
    <name evidence="2" type="ORF">RvY_10304</name>
</gene>
<organism evidence="2 3">
    <name type="scientific">Ramazzottius varieornatus</name>
    <name type="common">Water bear</name>
    <name type="synonym">Tardigrade</name>
    <dbReference type="NCBI Taxonomy" id="947166"/>
    <lineage>
        <taxon>Eukaryota</taxon>
        <taxon>Metazoa</taxon>
        <taxon>Ecdysozoa</taxon>
        <taxon>Tardigrada</taxon>
        <taxon>Eutardigrada</taxon>
        <taxon>Parachela</taxon>
        <taxon>Hypsibioidea</taxon>
        <taxon>Ramazzottiidae</taxon>
        <taxon>Ramazzottius</taxon>
    </lineage>
</organism>
<reference evidence="2 3" key="1">
    <citation type="journal article" date="2016" name="Nat. Commun.">
        <title>Extremotolerant tardigrade genome and improved radiotolerance of human cultured cells by tardigrade-unique protein.</title>
        <authorList>
            <person name="Hashimoto T."/>
            <person name="Horikawa D.D."/>
            <person name="Saito Y."/>
            <person name="Kuwahara H."/>
            <person name="Kozuka-Hata H."/>
            <person name="Shin-I T."/>
            <person name="Minakuchi Y."/>
            <person name="Ohishi K."/>
            <person name="Motoyama A."/>
            <person name="Aizu T."/>
            <person name="Enomoto A."/>
            <person name="Kondo K."/>
            <person name="Tanaka S."/>
            <person name="Hara Y."/>
            <person name="Koshikawa S."/>
            <person name="Sagara H."/>
            <person name="Miura T."/>
            <person name="Yokobori S."/>
            <person name="Miyagawa K."/>
            <person name="Suzuki Y."/>
            <person name="Kubo T."/>
            <person name="Oyama M."/>
            <person name="Kohara Y."/>
            <person name="Fujiyama A."/>
            <person name="Arakawa K."/>
            <person name="Katayama T."/>
            <person name="Toyoda A."/>
            <person name="Kunieda T."/>
        </authorList>
    </citation>
    <scope>NUCLEOTIDE SEQUENCE [LARGE SCALE GENOMIC DNA]</scope>
    <source>
        <strain evidence="2 3">YOKOZUNA-1</strain>
    </source>
</reference>
<evidence type="ECO:0000313" key="2">
    <source>
        <dbReference type="EMBL" id="GAU99278.1"/>
    </source>
</evidence>